<dbReference type="PANTHER" id="PTHR43840">
    <property type="entry name" value="MITOCHONDRIAL METAL TRANSPORTER 1-RELATED"/>
    <property type="match status" value="1"/>
</dbReference>
<proteinExistence type="inferred from homology"/>
<gene>
    <name evidence="10" type="ORF">MBAV_002254</name>
</gene>
<dbReference type="GO" id="GO:0006882">
    <property type="term" value="P:intracellular zinc ion homeostasis"/>
    <property type="evidence" value="ECO:0007669"/>
    <property type="project" value="TreeGrafter"/>
</dbReference>
<evidence type="ECO:0000259" key="8">
    <source>
        <dbReference type="Pfam" id="PF01545"/>
    </source>
</evidence>
<sequence length="287" mass="31671">MNMEQNIKEIRHVLIYTMVLNLTVSLFKIIYGMITHSVSIYSDGFHSGFDGLSNVIGLVGLRFAYNPPDRGHPYGHRKVEILLTVFIALMMFLACLEIFKNVYRAFIERPELNISPGSFILMLSTLGVNMFVSTYEKRMGKKLNSDFLIADATHTKSDIYVTSGVLIALALSKLGLDYADPIVGAIVGVLVAWSGVEILKSTISVLIDANQIDTKLLYEIVNNIDGVAGSHKIRTRGAKGYVFVDLHIFVEPTLTVAQGHEIAHKVVYAIKTKMDGVADVVVHVEPG</sequence>
<dbReference type="SUPFAM" id="SSF161111">
    <property type="entry name" value="Cation efflux protein transmembrane domain-like"/>
    <property type="match status" value="1"/>
</dbReference>
<dbReference type="Gene3D" id="1.20.1510.10">
    <property type="entry name" value="Cation efflux protein transmembrane domain"/>
    <property type="match status" value="1"/>
</dbReference>
<dbReference type="InterPro" id="IPR050291">
    <property type="entry name" value="CDF_Transporter"/>
</dbReference>
<keyword evidence="5 7" id="KW-1133">Transmembrane helix</keyword>
<dbReference type="Pfam" id="PF01545">
    <property type="entry name" value="Cation_efflux"/>
    <property type="match status" value="1"/>
</dbReference>
<keyword evidence="6 7" id="KW-0472">Membrane</keyword>
<dbReference type="Pfam" id="PF16916">
    <property type="entry name" value="ZT_dimer"/>
    <property type="match status" value="1"/>
</dbReference>
<organism evidence="10 11">
    <name type="scientific">Candidatus Magnetobacterium bavaricum</name>
    <dbReference type="NCBI Taxonomy" id="29290"/>
    <lineage>
        <taxon>Bacteria</taxon>
        <taxon>Pseudomonadati</taxon>
        <taxon>Nitrospirota</taxon>
        <taxon>Thermodesulfovibrionia</taxon>
        <taxon>Thermodesulfovibrionales</taxon>
        <taxon>Candidatus Magnetobacteriaceae</taxon>
        <taxon>Candidatus Magnetobacterium</taxon>
    </lineage>
</organism>
<feature type="transmembrane region" description="Helical" evidence="7">
    <location>
        <begin position="79"/>
        <end position="99"/>
    </location>
</feature>
<comment type="similarity">
    <text evidence="2">Belongs to the cation diffusion facilitator (CDF) transporter (TC 2.A.4) family.</text>
</comment>
<evidence type="ECO:0000256" key="2">
    <source>
        <dbReference type="ARBA" id="ARBA00008114"/>
    </source>
</evidence>
<dbReference type="InterPro" id="IPR027469">
    <property type="entry name" value="Cation_efflux_TMD_sf"/>
</dbReference>
<dbReference type="GO" id="GO:0015341">
    <property type="term" value="F:zinc efflux antiporter activity"/>
    <property type="evidence" value="ECO:0007669"/>
    <property type="project" value="TreeGrafter"/>
</dbReference>
<dbReference type="GO" id="GO:0015086">
    <property type="term" value="F:cadmium ion transmembrane transporter activity"/>
    <property type="evidence" value="ECO:0007669"/>
    <property type="project" value="TreeGrafter"/>
</dbReference>
<dbReference type="FunFam" id="1.20.1510.10:FF:000006">
    <property type="entry name" value="Divalent cation efflux transporter"/>
    <property type="match status" value="1"/>
</dbReference>
<evidence type="ECO:0000256" key="4">
    <source>
        <dbReference type="ARBA" id="ARBA00022692"/>
    </source>
</evidence>
<dbReference type="Gene3D" id="3.30.70.1350">
    <property type="entry name" value="Cation efflux protein, cytoplasmic domain"/>
    <property type="match status" value="1"/>
</dbReference>
<protein>
    <submittedName>
        <fullName evidence="10">Cation efflux system protein</fullName>
    </submittedName>
</protein>
<feature type="transmembrane region" description="Helical" evidence="7">
    <location>
        <begin position="119"/>
        <end position="136"/>
    </location>
</feature>
<reference evidence="10 11" key="1">
    <citation type="submission" date="2015-02" db="EMBL/GenBank/DDBJ databases">
        <title>Single-cell genomics of uncultivated deep-branching MTB reveals a conserved set of magnetosome genes.</title>
        <authorList>
            <person name="Kolinko S."/>
            <person name="Richter M."/>
            <person name="Glockner F.O."/>
            <person name="Brachmann A."/>
            <person name="Schuler D."/>
        </authorList>
    </citation>
    <scope>NUCLEOTIDE SEQUENCE [LARGE SCALE GENOMIC DNA]</scope>
    <source>
        <strain evidence="10">TM-1</strain>
    </source>
</reference>
<keyword evidence="4 7" id="KW-0812">Transmembrane</keyword>
<evidence type="ECO:0000256" key="3">
    <source>
        <dbReference type="ARBA" id="ARBA00022448"/>
    </source>
</evidence>
<dbReference type="SUPFAM" id="SSF160240">
    <property type="entry name" value="Cation efflux protein cytoplasmic domain-like"/>
    <property type="match status" value="1"/>
</dbReference>
<evidence type="ECO:0000256" key="1">
    <source>
        <dbReference type="ARBA" id="ARBA00004141"/>
    </source>
</evidence>
<feature type="transmembrane region" description="Helical" evidence="7">
    <location>
        <begin position="12"/>
        <end position="31"/>
    </location>
</feature>
<evidence type="ECO:0000313" key="11">
    <source>
        <dbReference type="Proteomes" id="UP000033423"/>
    </source>
</evidence>
<dbReference type="InterPro" id="IPR036837">
    <property type="entry name" value="Cation_efflux_CTD_sf"/>
</dbReference>
<dbReference type="InterPro" id="IPR002524">
    <property type="entry name" value="Cation_efflux"/>
</dbReference>
<dbReference type="InterPro" id="IPR027470">
    <property type="entry name" value="Cation_efflux_CTD"/>
</dbReference>
<dbReference type="NCBIfam" id="TIGR01297">
    <property type="entry name" value="CDF"/>
    <property type="match status" value="1"/>
</dbReference>
<evidence type="ECO:0000256" key="5">
    <source>
        <dbReference type="ARBA" id="ARBA00022989"/>
    </source>
</evidence>
<evidence type="ECO:0000313" key="10">
    <source>
        <dbReference type="EMBL" id="KJU85554.1"/>
    </source>
</evidence>
<comment type="subcellular location">
    <subcellularLocation>
        <location evidence="1">Membrane</location>
        <topology evidence="1">Multi-pass membrane protein</topology>
    </subcellularLocation>
</comment>
<dbReference type="PANTHER" id="PTHR43840:SF15">
    <property type="entry name" value="MITOCHONDRIAL METAL TRANSPORTER 1-RELATED"/>
    <property type="match status" value="1"/>
</dbReference>
<dbReference type="GO" id="GO:0005886">
    <property type="term" value="C:plasma membrane"/>
    <property type="evidence" value="ECO:0007669"/>
    <property type="project" value="TreeGrafter"/>
</dbReference>
<dbReference type="GO" id="GO:0015093">
    <property type="term" value="F:ferrous iron transmembrane transporter activity"/>
    <property type="evidence" value="ECO:0007669"/>
    <property type="project" value="TreeGrafter"/>
</dbReference>
<keyword evidence="11" id="KW-1185">Reference proteome</keyword>
<dbReference type="InterPro" id="IPR058533">
    <property type="entry name" value="Cation_efflux_TM"/>
</dbReference>
<dbReference type="EMBL" id="LACI01000972">
    <property type="protein sequence ID" value="KJU85554.1"/>
    <property type="molecule type" value="Genomic_DNA"/>
</dbReference>
<evidence type="ECO:0000256" key="7">
    <source>
        <dbReference type="SAM" id="Phobius"/>
    </source>
</evidence>
<evidence type="ECO:0000259" key="9">
    <source>
        <dbReference type="Pfam" id="PF16916"/>
    </source>
</evidence>
<dbReference type="Proteomes" id="UP000033423">
    <property type="component" value="Unassembled WGS sequence"/>
</dbReference>
<feature type="domain" description="Cation efflux protein cytoplasmic" evidence="9">
    <location>
        <begin position="214"/>
        <end position="286"/>
    </location>
</feature>
<keyword evidence="3" id="KW-0813">Transport</keyword>
<accession>A0A0F3GUA2</accession>
<name>A0A0F3GUA2_9BACT</name>
<dbReference type="AlphaFoldDB" id="A0A0F3GUA2"/>
<feature type="domain" description="Cation efflux protein transmembrane" evidence="8">
    <location>
        <begin position="14"/>
        <end position="207"/>
    </location>
</feature>
<comment type="caution">
    <text evidence="10">The sequence shown here is derived from an EMBL/GenBank/DDBJ whole genome shotgun (WGS) entry which is preliminary data.</text>
</comment>
<evidence type="ECO:0000256" key="6">
    <source>
        <dbReference type="ARBA" id="ARBA00023136"/>
    </source>
</evidence>